<evidence type="ECO:0008006" key="3">
    <source>
        <dbReference type="Google" id="ProtNLM"/>
    </source>
</evidence>
<gene>
    <name evidence="1" type="ORF">HETSPECPRED_004763</name>
</gene>
<organism evidence="1 2">
    <name type="scientific">Heterodermia speciosa</name>
    <dbReference type="NCBI Taxonomy" id="116794"/>
    <lineage>
        <taxon>Eukaryota</taxon>
        <taxon>Fungi</taxon>
        <taxon>Dikarya</taxon>
        <taxon>Ascomycota</taxon>
        <taxon>Pezizomycotina</taxon>
        <taxon>Lecanoromycetes</taxon>
        <taxon>OSLEUM clade</taxon>
        <taxon>Lecanoromycetidae</taxon>
        <taxon>Caliciales</taxon>
        <taxon>Physciaceae</taxon>
        <taxon>Heterodermia</taxon>
    </lineage>
</organism>
<protein>
    <recommendedName>
        <fullName evidence="3">DUF1783-domain-containing protein</fullName>
    </recommendedName>
</protein>
<dbReference type="OrthoDB" id="2100652at2759"/>
<dbReference type="Proteomes" id="UP000664521">
    <property type="component" value="Unassembled WGS sequence"/>
</dbReference>
<keyword evidence="2" id="KW-1185">Reference proteome</keyword>
<evidence type="ECO:0000313" key="2">
    <source>
        <dbReference type="Proteomes" id="UP000664521"/>
    </source>
</evidence>
<dbReference type="Pfam" id="PF08695">
    <property type="entry name" value="Coa1"/>
    <property type="match status" value="1"/>
</dbReference>
<name>A0A8H3EIM1_9LECA</name>
<proteinExistence type="predicted"/>
<accession>A0A8H3EIM1</accession>
<dbReference type="GO" id="GO:0005743">
    <property type="term" value="C:mitochondrial inner membrane"/>
    <property type="evidence" value="ECO:0007669"/>
    <property type="project" value="TreeGrafter"/>
</dbReference>
<dbReference type="InterPro" id="IPR014807">
    <property type="entry name" value="Coa1"/>
</dbReference>
<comment type="caution">
    <text evidence="1">The sequence shown here is derived from an EMBL/GenBank/DDBJ whole genome shotgun (WGS) entry which is preliminary data.</text>
</comment>
<dbReference type="GO" id="GO:0033617">
    <property type="term" value="P:mitochondrial respiratory chain complex IV assembly"/>
    <property type="evidence" value="ECO:0007669"/>
    <property type="project" value="InterPro"/>
</dbReference>
<dbReference type="InterPro" id="IPR042432">
    <property type="entry name" value="Coa1_fungi"/>
</dbReference>
<evidence type="ECO:0000313" key="1">
    <source>
        <dbReference type="EMBL" id="CAF9904712.1"/>
    </source>
</evidence>
<sequence length="138" mass="16059">MSRIWIRTLPPFFVIIIASALAIFNYQKSSSSIVNATLYALRTSEEGRKILGDEIYFRDKFPWIWGEMNQLHGRIDITFAVKGTMGKGMMRFKSIRKTRMGFFETQEWSLETEDGRVIHLLDENRTDPFKNTALQAES</sequence>
<dbReference type="PANTHER" id="PTHR28523:SF1">
    <property type="entry name" value="CYTOCHROME C OXIDASE ASSEMBLY FACTOR 1"/>
    <property type="match status" value="1"/>
</dbReference>
<dbReference type="PANTHER" id="PTHR28523">
    <property type="entry name" value="CYTOCHROME C OXIDASE ASSEMBLY FACTOR 1"/>
    <property type="match status" value="1"/>
</dbReference>
<dbReference type="AlphaFoldDB" id="A0A8H3EIM1"/>
<dbReference type="EMBL" id="CAJPDS010000003">
    <property type="protein sequence ID" value="CAF9904712.1"/>
    <property type="molecule type" value="Genomic_DNA"/>
</dbReference>
<reference evidence="1" key="1">
    <citation type="submission" date="2021-03" db="EMBL/GenBank/DDBJ databases">
        <authorList>
            <person name="Tagirdzhanova G."/>
        </authorList>
    </citation>
    <scope>NUCLEOTIDE SEQUENCE</scope>
</reference>